<dbReference type="OrthoDB" id="9794370at2"/>
<dbReference type="GO" id="GO:0043565">
    <property type="term" value="F:sequence-specific DNA binding"/>
    <property type="evidence" value="ECO:0007669"/>
    <property type="project" value="InterPro"/>
</dbReference>
<evidence type="ECO:0000313" key="13">
    <source>
        <dbReference type="EMBL" id="SHJ63165.1"/>
    </source>
</evidence>
<name>A0A1M6KW14_9FIRM</name>
<keyword evidence="14" id="KW-1185">Reference proteome</keyword>
<sequence length="539" mass="62671">MVIYMYKIMFVDDDPLVIKRLKNILDWGSLGFEVTGWAKDGKEALTHMKEQSPHVVITDINMPNMNGLQFVEKAKLVCPHTQYILLTINDSFGCAQQALNMGVYHYLLKPVEKDKLKALIKELLSFFQTSEEQSQYVYTLENKAGLSEKMIRDKYLNWLVSGCQPLSEEQIAENFSFYKIPIQADKFGMISIHINNLDIQSTARQHFTALIDTIINCVENALCYYKNYAVFSDPAYRINILLGYNEQDSSVIPNGEVICQNLKDSLLFELNLPVTLFYSRRYTGYQNIYRCYYETKYLQKYTQGIMDMGIISYESFMSYTLPISIDFDKMRSTVLKYLRNNAFDELKTYVTDAVCGLPINVPSLEYCNIISIDFIMTGIMFMQENKTPLRDIFHKYYDPINEISELTTPAERAAFVINFYEIMLDYNRTHKISSGKSLVQKTMELIEQNTANPSLSVKWLAAQLYLNENYLSRQFHRETGNFLIKYIQEQKLQKAKYFLEQGYSNLQTVAQMSGFSDPLYFSKCFKKRYGIAPSKYICN</sequence>
<dbReference type="AlphaFoldDB" id="A0A1M6KW14"/>
<dbReference type="PROSITE" id="PS01124">
    <property type="entry name" value="HTH_ARAC_FAMILY_2"/>
    <property type="match status" value="1"/>
</dbReference>
<keyword evidence="7" id="KW-0238">DNA-binding</keyword>
<dbReference type="STRING" id="1121322.SAMN02745136_00601"/>
<dbReference type="SMART" id="SM00448">
    <property type="entry name" value="REC"/>
    <property type="match status" value="1"/>
</dbReference>
<dbReference type="GO" id="GO:0005737">
    <property type="term" value="C:cytoplasm"/>
    <property type="evidence" value="ECO:0007669"/>
    <property type="project" value="UniProtKB-SubCell"/>
</dbReference>
<dbReference type="RefSeq" id="WP_084123875.1">
    <property type="nucleotide sequence ID" value="NZ_FRAC01000006.1"/>
</dbReference>
<dbReference type="InterPro" id="IPR018060">
    <property type="entry name" value="HTH_AraC"/>
</dbReference>
<evidence type="ECO:0000259" key="11">
    <source>
        <dbReference type="PROSITE" id="PS01124"/>
    </source>
</evidence>
<evidence type="ECO:0000256" key="1">
    <source>
        <dbReference type="ARBA" id="ARBA00004496"/>
    </source>
</evidence>
<proteinExistence type="predicted"/>
<protein>
    <recommendedName>
        <fullName evidence="2">Stage 0 sporulation protein A homolog</fullName>
    </recommendedName>
</protein>
<accession>A0A1M6KW14</accession>
<evidence type="ECO:0000259" key="12">
    <source>
        <dbReference type="PROSITE" id="PS50110"/>
    </source>
</evidence>
<dbReference type="Pfam" id="PF12833">
    <property type="entry name" value="HTH_18"/>
    <property type="match status" value="1"/>
</dbReference>
<evidence type="ECO:0000256" key="4">
    <source>
        <dbReference type="ARBA" id="ARBA00022553"/>
    </source>
</evidence>
<dbReference type="InterPro" id="IPR009057">
    <property type="entry name" value="Homeodomain-like_sf"/>
</dbReference>
<keyword evidence="6" id="KW-0805">Transcription regulation</keyword>
<evidence type="ECO:0000256" key="3">
    <source>
        <dbReference type="ARBA" id="ARBA00022490"/>
    </source>
</evidence>
<dbReference type="SMART" id="SM00342">
    <property type="entry name" value="HTH_ARAC"/>
    <property type="match status" value="1"/>
</dbReference>
<evidence type="ECO:0000256" key="9">
    <source>
        <dbReference type="ARBA" id="ARBA00024867"/>
    </source>
</evidence>
<dbReference type="InterPro" id="IPR001789">
    <property type="entry name" value="Sig_transdc_resp-reg_receiver"/>
</dbReference>
<comment type="subcellular location">
    <subcellularLocation>
        <location evidence="1">Cytoplasm</location>
    </subcellularLocation>
</comment>
<organism evidence="13 14">
    <name type="scientific">Anaerocolumna jejuensis DSM 15929</name>
    <dbReference type="NCBI Taxonomy" id="1121322"/>
    <lineage>
        <taxon>Bacteria</taxon>
        <taxon>Bacillati</taxon>
        <taxon>Bacillota</taxon>
        <taxon>Clostridia</taxon>
        <taxon>Lachnospirales</taxon>
        <taxon>Lachnospiraceae</taxon>
        <taxon>Anaerocolumna</taxon>
    </lineage>
</organism>
<keyword evidence="5" id="KW-0902">Two-component regulatory system</keyword>
<dbReference type="Gene3D" id="3.40.50.2300">
    <property type="match status" value="1"/>
</dbReference>
<evidence type="ECO:0000256" key="8">
    <source>
        <dbReference type="ARBA" id="ARBA00023163"/>
    </source>
</evidence>
<dbReference type="InterPro" id="IPR018062">
    <property type="entry name" value="HTH_AraC-typ_CS"/>
</dbReference>
<dbReference type="InterPro" id="IPR051552">
    <property type="entry name" value="HptR"/>
</dbReference>
<keyword evidence="4 10" id="KW-0597">Phosphoprotein</keyword>
<dbReference type="EMBL" id="FRAC01000006">
    <property type="protein sequence ID" value="SHJ63165.1"/>
    <property type="molecule type" value="Genomic_DNA"/>
</dbReference>
<dbReference type="GO" id="GO:0000160">
    <property type="term" value="P:phosphorelay signal transduction system"/>
    <property type="evidence" value="ECO:0007669"/>
    <property type="project" value="UniProtKB-KW"/>
</dbReference>
<dbReference type="PROSITE" id="PS50110">
    <property type="entry name" value="RESPONSE_REGULATORY"/>
    <property type="match status" value="1"/>
</dbReference>
<dbReference type="PANTHER" id="PTHR42713:SF3">
    <property type="entry name" value="TRANSCRIPTIONAL REGULATORY PROTEIN HPTR"/>
    <property type="match status" value="1"/>
</dbReference>
<comment type="function">
    <text evidence="9">May play the central regulatory role in sporulation. It may be an element of the effector pathway responsible for the activation of sporulation genes in response to nutritional stress. Spo0A may act in concert with spo0H (a sigma factor) to control the expression of some genes that are critical to the sporulation process.</text>
</comment>
<dbReference type="PROSITE" id="PS00041">
    <property type="entry name" value="HTH_ARAC_FAMILY_1"/>
    <property type="match status" value="1"/>
</dbReference>
<evidence type="ECO:0000313" key="14">
    <source>
        <dbReference type="Proteomes" id="UP000184386"/>
    </source>
</evidence>
<evidence type="ECO:0000256" key="10">
    <source>
        <dbReference type="PROSITE-ProRule" id="PRU00169"/>
    </source>
</evidence>
<keyword evidence="8" id="KW-0804">Transcription</keyword>
<dbReference type="InterPro" id="IPR011006">
    <property type="entry name" value="CheY-like_superfamily"/>
</dbReference>
<dbReference type="PANTHER" id="PTHR42713">
    <property type="entry name" value="HISTIDINE KINASE-RELATED"/>
    <property type="match status" value="1"/>
</dbReference>
<dbReference type="CDD" id="cd17536">
    <property type="entry name" value="REC_YesN-like"/>
    <property type="match status" value="1"/>
</dbReference>
<evidence type="ECO:0000256" key="2">
    <source>
        <dbReference type="ARBA" id="ARBA00018672"/>
    </source>
</evidence>
<reference evidence="13 14" key="1">
    <citation type="submission" date="2016-11" db="EMBL/GenBank/DDBJ databases">
        <authorList>
            <person name="Jaros S."/>
            <person name="Januszkiewicz K."/>
            <person name="Wedrychowicz H."/>
        </authorList>
    </citation>
    <scope>NUCLEOTIDE SEQUENCE [LARGE SCALE GENOMIC DNA]</scope>
    <source>
        <strain evidence="13 14">DSM 15929</strain>
    </source>
</reference>
<keyword evidence="3" id="KW-0963">Cytoplasm</keyword>
<feature type="modified residue" description="4-aspartylphosphate" evidence="10">
    <location>
        <position position="59"/>
    </location>
</feature>
<dbReference type="Proteomes" id="UP000184386">
    <property type="component" value="Unassembled WGS sequence"/>
</dbReference>
<gene>
    <name evidence="13" type="ORF">SAMN02745136_00601</name>
</gene>
<dbReference type="Pfam" id="PF00072">
    <property type="entry name" value="Response_reg"/>
    <property type="match status" value="1"/>
</dbReference>
<dbReference type="SUPFAM" id="SSF46689">
    <property type="entry name" value="Homeodomain-like"/>
    <property type="match status" value="1"/>
</dbReference>
<dbReference type="Gene3D" id="1.10.10.60">
    <property type="entry name" value="Homeodomain-like"/>
    <property type="match status" value="2"/>
</dbReference>
<feature type="domain" description="Response regulatory" evidence="12">
    <location>
        <begin position="7"/>
        <end position="124"/>
    </location>
</feature>
<evidence type="ECO:0000256" key="6">
    <source>
        <dbReference type="ARBA" id="ARBA00023015"/>
    </source>
</evidence>
<dbReference type="SUPFAM" id="SSF52172">
    <property type="entry name" value="CheY-like"/>
    <property type="match status" value="1"/>
</dbReference>
<feature type="domain" description="HTH araC/xylS-type" evidence="11">
    <location>
        <begin position="440"/>
        <end position="539"/>
    </location>
</feature>
<dbReference type="GO" id="GO:0003700">
    <property type="term" value="F:DNA-binding transcription factor activity"/>
    <property type="evidence" value="ECO:0007669"/>
    <property type="project" value="InterPro"/>
</dbReference>
<evidence type="ECO:0000256" key="7">
    <source>
        <dbReference type="ARBA" id="ARBA00023125"/>
    </source>
</evidence>
<evidence type="ECO:0000256" key="5">
    <source>
        <dbReference type="ARBA" id="ARBA00023012"/>
    </source>
</evidence>